<dbReference type="GO" id="GO:0032259">
    <property type="term" value="P:methylation"/>
    <property type="evidence" value="ECO:0007669"/>
    <property type="project" value="UniProtKB-KW"/>
</dbReference>
<gene>
    <name evidence="3" type="ORF">IU449_19400</name>
</gene>
<dbReference type="InterPro" id="IPR050508">
    <property type="entry name" value="Methyltransf_Superfamily"/>
</dbReference>
<comment type="caution">
    <text evidence="3">The sequence shown here is derived from an EMBL/GenBank/DDBJ whole genome shotgun (WGS) entry which is preliminary data.</text>
</comment>
<dbReference type="Gene3D" id="3.40.50.150">
    <property type="entry name" value="Vaccinia Virus protein VP39"/>
    <property type="match status" value="1"/>
</dbReference>
<dbReference type="InterPro" id="IPR041698">
    <property type="entry name" value="Methyltransf_25"/>
</dbReference>
<keyword evidence="3" id="KW-0489">Methyltransferase</keyword>
<evidence type="ECO:0000256" key="1">
    <source>
        <dbReference type="SAM" id="MobiDB-lite"/>
    </source>
</evidence>
<feature type="domain" description="Methyltransferase" evidence="2">
    <location>
        <begin position="58"/>
        <end position="151"/>
    </location>
</feature>
<name>A0ABS0DIB2_9NOCA</name>
<evidence type="ECO:0000259" key="2">
    <source>
        <dbReference type="Pfam" id="PF13649"/>
    </source>
</evidence>
<feature type="compositionally biased region" description="Basic and acidic residues" evidence="1">
    <location>
        <begin position="179"/>
        <end position="191"/>
    </location>
</feature>
<dbReference type="GO" id="GO:0008168">
    <property type="term" value="F:methyltransferase activity"/>
    <property type="evidence" value="ECO:0007669"/>
    <property type="project" value="UniProtKB-KW"/>
</dbReference>
<dbReference type="PANTHER" id="PTHR42912">
    <property type="entry name" value="METHYLTRANSFERASE"/>
    <property type="match status" value="1"/>
</dbReference>
<keyword evidence="3" id="KW-0808">Transferase</keyword>
<dbReference type="RefSeq" id="WP_195003520.1">
    <property type="nucleotide sequence ID" value="NZ_JADLQN010000003.1"/>
</dbReference>
<reference evidence="3 4" key="1">
    <citation type="submission" date="2020-10" db="EMBL/GenBank/DDBJ databases">
        <title>Identification of Nocardia species via Next-generation sequencing and recognition of intraspecies genetic diversity.</title>
        <authorList>
            <person name="Li P."/>
            <person name="Li P."/>
            <person name="Lu B."/>
        </authorList>
    </citation>
    <scope>NUCLEOTIDE SEQUENCE [LARGE SCALE GENOMIC DNA]</scope>
    <source>
        <strain evidence="3 4">BJ06-0143</strain>
    </source>
</reference>
<feature type="region of interest" description="Disordered" evidence="1">
    <location>
        <begin position="175"/>
        <end position="251"/>
    </location>
</feature>
<accession>A0ABS0DIB2</accession>
<dbReference type="InterPro" id="IPR029063">
    <property type="entry name" value="SAM-dependent_MTases_sf"/>
</dbReference>
<feature type="compositionally biased region" description="Basic and acidic residues" evidence="1">
    <location>
        <begin position="200"/>
        <end position="251"/>
    </location>
</feature>
<keyword evidence="4" id="KW-1185">Reference proteome</keyword>
<evidence type="ECO:0000313" key="3">
    <source>
        <dbReference type="EMBL" id="MBF6356684.1"/>
    </source>
</evidence>
<dbReference type="CDD" id="cd02440">
    <property type="entry name" value="AdoMet_MTases"/>
    <property type="match status" value="1"/>
</dbReference>
<sequence>MSGNKQLSEELPDDEIGILITRPRAYRRLRAVLLLRRTRALYAELAARTGASPGADALDIGCGPGDLVAALADRVGPHGSVLGVDAAPQMVEYAAARARPQCRFEVGAAQDLAVPDASIDVITSTFVMHHIPAARRADALANMYRILRPGGTLLLADTHPSGPVLPTLIRIMSRSAARRTGERDGRREDARTTAGIDARTAARDDSRTTARGDDPAARGDDPAVRGDDPAVRGDDPAVRGDDPAVRGDDSAVRSDGIAIGAGDAATARIDPLAAVDIRRYRPDLARLGFTSIEFDSITPSTGILTARKPNRSG</sequence>
<dbReference type="Proteomes" id="UP000707731">
    <property type="component" value="Unassembled WGS sequence"/>
</dbReference>
<dbReference type="EMBL" id="JADLQN010000003">
    <property type="protein sequence ID" value="MBF6356684.1"/>
    <property type="molecule type" value="Genomic_DNA"/>
</dbReference>
<evidence type="ECO:0000313" key="4">
    <source>
        <dbReference type="Proteomes" id="UP000707731"/>
    </source>
</evidence>
<organism evidence="3 4">
    <name type="scientific">Nocardia higoensis</name>
    <dbReference type="NCBI Taxonomy" id="228599"/>
    <lineage>
        <taxon>Bacteria</taxon>
        <taxon>Bacillati</taxon>
        <taxon>Actinomycetota</taxon>
        <taxon>Actinomycetes</taxon>
        <taxon>Mycobacteriales</taxon>
        <taxon>Nocardiaceae</taxon>
        <taxon>Nocardia</taxon>
    </lineage>
</organism>
<proteinExistence type="predicted"/>
<dbReference type="SUPFAM" id="SSF53335">
    <property type="entry name" value="S-adenosyl-L-methionine-dependent methyltransferases"/>
    <property type="match status" value="1"/>
</dbReference>
<dbReference type="Pfam" id="PF13649">
    <property type="entry name" value="Methyltransf_25"/>
    <property type="match status" value="1"/>
</dbReference>
<dbReference type="PANTHER" id="PTHR42912:SF80">
    <property type="entry name" value="METHYLTRANSFERASE DOMAIN-CONTAINING PROTEIN"/>
    <property type="match status" value="1"/>
</dbReference>
<protein>
    <submittedName>
        <fullName evidence="3">Class I SAM-dependent methyltransferase</fullName>
    </submittedName>
</protein>